<name>A0ABS5EZD3_9PROT</name>
<evidence type="ECO:0008006" key="3">
    <source>
        <dbReference type="Google" id="ProtNLM"/>
    </source>
</evidence>
<dbReference type="RefSeq" id="WP_211853321.1">
    <property type="nucleotide sequence ID" value="NZ_JAAGBB010000016.1"/>
</dbReference>
<evidence type="ECO:0000313" key="2">
    <source>
        <dbReference type="Proteomes" id="UP001196870"/>
    </source>
</evidence>
<evidence type="ECO:0000313" key="1">
    <source>
        <dbReference type="EMBL" id="MBR0665654.1"/>
    </source>
</evidence>
<sequence>MIPRRGLLAAPLLVAPVLAVTPLRAQEPLLAALRGGGVTAYMRHAITDRSQGDSGRLDDRAGQRNLSPAGIAQAEALGQAWRRLALPLGDVLASPVFRARETAELAFGRDAVRVEPFLTADDYTPDPALLARNIAATRARLARAPAHGNDVLVGHIVPLGMILGRSLGQAEFPEGSLALFRPAAGFLGILPAEAVIGA</sequence>
<dbReference type="InterPro" id="IPR029033">
    <property type="entry name" value="His_PPase_superfam"/>
</dbReference>
<comment type="caution">
    <text evidence="1">The sequence shown here is derived from an EMBL/GenBank/DDBJ whole genome shotgun (WGS) entry which is preliminary data.</text>
</comment>
<dbReference type="Pfam" id="PF00300">
    <property type="entry name" value="His_Phos_1"/>
    <property type="match status" value="1"/>
</dbReference>
<gene>
    <name evidence="1" type="ORF">GXW71_14950</name>
</gene>
<accession>A0ABS5EZD3</accession>
<dbReference type="EMBL" id="JAAGBB010000016">
    <property type="protein sequence ID" value="MBR0665654.1"/>
    <property type="molecule type" value="Genomic_DNA"/>
</dbReference>
<dbReference type="InterPro" id="IPR013078">
    <property type="entry name" value="His_Pase_superF_clade-1"/>
</dbReference>
<dbReference type="SUPFAM" id="SSF53254">
    <property type="entry name" value="Phosphoglycerate mutase-like"/>
    <property type="match status" value="1"/>
</dbReference>
<protein>
    <recommendedName>
        <fullName evidence="3">Histidine phosphatase family protein</fullName>
    </recommendedName>
</protein>
<dbReference type="Proteomes" id="UP001196870">
    <property type="component" value="Unassembled WGS sequence"/>
</dbReference>
<dbReference type="Gene3D" id="3.40.50.1240">
    <property type="entry name" value="Phosphoglycerate mutase-like"/>
    <property type="match status" value="1"/>
</dbReference>
<keyword evidence="2" id="KW-1185">Reference proteome</keyword>
<reference evidence="2" key="1">
    <citation type="journal article" date="2021" name="Syst. Appl. Microbiol.">
        <title>Roseomonas hellenica sp. nov., isolated from roots of wild-growing Alkanna tinctoria.</title>
        <authorList>
            <person name="Rat A."/>
            <person name="Naranjo H.D."/>
            <person name="Lebbe L."/>
            <person name="Cnockaert M."/>
            <person name="Krigas N."/>
            <person name="Grigoriadou K."/>
            <person name="Maloupa E."/>
            <person name="Willems A."/>
        </authorList>
    </citation>
    <scope>NUCLEOTIDE SEQUENCE [LARGE SCALE GENOMIC DNA]</scope>
    <source>
        <strain evidence="2">LMG 31523</strain>
    </source>
</reference>
<organism evidence="1 2">
    <name type="scientific">Plastoroseomonas hellenica</name>
    <dbReference type="NCBI Taxonomy" id="2687306"/>
    <lineage>
        <taxon>Bacteria</taxon>
        <taxon>Pseudomonadati</taxon>
        <taxon>Pseudomonadota</taxon>
        <taxon>Alphaproteobacteria</taxon>
        <taxon>Acetobacterales</taxon>
        <taxon>Acetobacteraceae</taxon>
        <taxon>Plastoroseomonas</taxon>
    </lineage>
</organism>
<proteinExistence type="predicted"/>